<dbReference type="CDD" id="cd02165">
    <property type="entry name" value="NMNAT"/>
    <property type="match status" value="1"/>
</dbReference>
<dbReference type="EMBL" id="SNZE01000015">
    <property type="protein sequence ID" value="TDR30912.1"/>
    <property type="molecule type" value="Genomic_DNA"/>
</dbReference>
<dbReference type="GO" id="GO:0005524">
    <property type="term" value="F:ATP binding"/>
    <property type="evidence" value="ECO:0007669"/>
    <property type="project" value="UniProtKB-KW"/>
</dbReference>
<dbReference type="Pfam" id="PF01467">
    <property type="entry name" value="CTP_transf_like"/>
    <property type="match status" value="1"/>
</dbReference>
<evidence type="ECO:0000256" key="5">
    <source>
        <dbReference type="ARBA" id="ARBA00022679"/>
    </source>
</evidence>
<organism evidence="13 14">
    <name type="scientific">Hydromonas duriensis</name>
    <dbReference type="NCBI Taxonomy" id="1527608"/>
    <lineage>
        <taxon>Bacteria</taxon>
        <taxon>Pseudomonadati</taxon>
        <taxon>Pseudomonadota</taxon>
        <taxon>Betaproteobacteria</taxon>
        <taxon>Burkholderiales</taxon>
        <taxon>Burkholderiaceae</taxon>
        <taxon>Hydromonas</taxon>
    </lineage>
</organism>
<dbReference type="Proteomes" id="UP000294480">
    <property type="component" value="Unassembled WGS sequence"/>
</dbReference>
<evidence type="ECO:0000259" key="12">
    <source>
        <dbReference type="Pfam" id="PF01467"/>
    </source>
</evidence>
<evidence type="ECO:0000256" key="9">
    <source>
        <dbReference type="ARBA" id="ARBA00023027"/>
    </source>
</evidence>
<evidence type="ECO:0000256" key="8">
    <source>
        <dbReference type="ARBA" id="ARBA00022840"/>
    </source>
</evidence>
<dbReference type="GO" id="GO:0009435">
    <property type="term" value="P:NAD+ biosynthetic process"/>
    <property type="evidence" value="ECO:0007669"/>
    <property type="project" value="UniProtKB-UniRule"/>
</dbReference>
<reference evidence="13 14" key="1">
    <citation type="submission" date="2019-03" db="EMBL/GenBank/DDBJ databases">
        <title>Genomic Encyclopedia of Type Strains, Phase IV (KMG-IV): sequencing the most valuable type-strain genomes for metagenomic binning, comparative biology and taxonomic classification.</title>
        <authorList>
            <person name="Goeker M."/>
        </authorList>
    </citation>
    <scope>NUCLEOTIDE SEQUENCE [LARGE SCALE GENOMIC DNA]</scope>
    <source>
        <strain evidence="13 14">DSM 102852</strain>
    </source>
</reference>
<accession>A0A4R6Y5W8</accession>
<dbReference type="OrthoDB" id="5295945at2"/>
<comment type="pathway">
    <text evidence="2 11">Cofactor biosynthesis; NAD(+) biosynthesis; deamido-NAD(+) from nicotinate D-ribonucleotide: step 1/1.</text>
</comment>
<dbReference type="NCBIfam" id="TIGR00482">
    <property type="entry name" value="nicotinate (nicotinamide) nucleotide adenylyltransferase"/>
    <property type="match status" value="1"/>
</dbReference>
<evidence type="ECO:0000256" key="10">
    <source>
        <dbReference type="ARBA" id="ARBA00048721"/>
    </source>
</evidence>
<evidence type="ECO:0000313" key="14">
    <source>
        <dbReference type="Proteomes" id="UP000294480"/>
    </source>
</evidence>
<keyword evidence="6 11" id="KW-0548">Nucleotidyltransferase</keyword>
<dbReference type="SUPFAM" id="SSF52374">
    <property type="entry name" value="Nucleotidylyl transferase"/>
    <property type="match status" value="1"/>
</dbReference>
<name>A0A4R6Y5W8_9BURK</name>
<dbReference type="NCBIfam" id="TIGR00125">
    <property type="entry name" value="cyt_tran_rel"/>
    <property type="match status" value="1"/>
</dbReference>
<keyword evidence="9 11" id="KW-0520">NAD</keyword>
<keyword evidence="4 11" id="KW-0662">Pyridine nucleotide biosynthesis</keyword>
<proteinExistence type="inferred from homology"/>
<dbReference type="InterPro" id="IPR014729">
    <property type="entry name" value="Rossmann-like_a/b/a_fold"/>
</dbReference>
<comment type="catalytic activity">
    <reaction evidence="10 11">
        <text>nicotinate beta-D-ribonucleotide + ATP + H(+) = deamido-NAD(+) + diphosphate</text>
        <dbReference type="Rhea" id="RHEA:22860"/>
        <dbReference type="ChEBI" id="CHEBI:15378"/>
        <dbReference type="ChEBI" id="CHEBI:30616"/>
        <dbReference type="ChEBI" id="CHEBI:33019"/>
        <dbReference type="ChEBI" id="CHEBI:57502"/>
        <dbReference type="ChEBI" id="CHEBI:58437"/>
        <dbReference type="EC" id="2.7.7.18"/>
    </reaction>
</comment>
<keyword evidence="8 11" id="KW-0067">ATP-binding</keyword>
<dbReference type="HAMAP" id="MF_00244">
    <property type="entry name" value="NaMN_adenylyltr"/>
    <property type="match status" value="1"/>
</dbReference>
<gene>
    <name evidence="11" type="primary">nadD</name>
    <name evidence="13" type="ORF">DFR44_11528</name>
</gene>
<comment type="function">
    <text evidence="1 11">Catalyzes the reversible adenylation of nicotinate mononucleotide (NaMN) to nicotinic acid adenine dinucleotide (NaAD).</text>
</comment>
<dbReference type="PANTHER" id="PTHR39321">
    <property type="entry name" value="NICOTINATE-NUCLEOTIDE ADENYLYLTRANSFERASE-RELATED"/>
    <property type="match status" value="1"/>
</dbReference>
<dbReference type="EC" id="2.7.7.18" evidence="11"/>
<dbReference type="RefSeq" id="WP_133620673.1">
    <property type="nucleotide sequence ID" value="NZ_SNZE01000015.1"/>
</dbReference>
<dbReference type="InterPro" id="IPR004821">
    <property type="entry name" value="Cyt_trans-like"/>
</dbReference>
<dbReference type="InterPro" id="IPR005248">
    <property type="entry name" value="NadD/NMNAT"/>
</dbReference>
<evidence type="ECO:0000313" key="13">
    <source>
        <dbReference type="EMBL" id="TDR30912.1"/>
    </source>
</evidence>
<evidence type="ECO:0000256" key="11">
    <source>
        <dbReference type="HAMAP-Rule" id="MF_00244"/>
    </source>
</evidence>
<keyword evidence="14" id="KW-1185">Reference proteome</keyword>
<evidence type="ECO:0000256" key="4">
    <source>
        <dbReference type="ARBA" id="ARBA00022642"/>
    </source>
</evidence>
<dbReference type="AlphaFoldDB" id="A0A4R6Y5W8"/>
<evidence type="ECO:0000256" key="2">
    <source>
        <dbReference type="ARBA" id="ARBA00005019"/>
    </source>
</evidence>
<feature type="domain" description="Cytidyltransferase-like" evidence="12">
    <location>
        <begin position="8"/>
        <end position="197"/>
    </location>
</feature>
<evidence type="ECO:0000256" key="1">
    <source>
        <dbReference type="ARBA" id="ARBA00002324"/>
    </source>
</evidence>
<comment type="similarity">
    <text evidence="3 11">Belongs to the NadD family.</text>
</comment>
<dbReference type="UniPathway" id="UPA00253">
    <property type="reaction ID" value="UER00332"/>
</dbReference>
<evidence type="ECO:0000256" key="7">
    <source>
        <dbReference type="ARBA" id="ARBA00022741"/>
    </source>
</evidence>
<evidence type="ECO:0000256" key="3">
    <source>
        <dbReference type="ARBA" id="ARBA00009014"/>
    </source>
</evidence>
<sequence length="229" mass="25714">MKLPIGCFGGTFNPPHTAHFALLHSAREQLGLAQVLLIPAGQPWQKPHVLATEHRLHMLQLAMAYDENVWQAKNAQAYPLQLDTLEVNLPQASYTVDTLRTLRERYPDTPLVWIMGSDQLSNLHTWHNWQELLDYAHIAVAQRAGHEVLSTELPEPLQSFYAARVTRDAHVWHSQLQGCFVPFTLAAMHISSSAIRQAIAQGQAPQDIAALRPAVADYIQQQHLYGNSP</sequence>
<dbReference type="PANTHER" id="PTHR39321:SF3">
    <property type="entry name" value="PHOSPHOPANTETHEINE ADENYLYLTRANSFERASE"/>
    <property type="match status" value="1"/>
</dbReference>
<keyword evidence="7 11" id="KW-0547">Nucleotide-binding</keyword>
<comment type="caution">
    <text evidence="13">The sequence shown here is derived from an EMBL/GenBank/DDBJ whole genome shotgun (WGS) entry which is preliminary data.</text>
</comment>
<dbReference type="GO" id="GO:0004515">
    <property type="term" value="F:nicotinate-nucleotide adenylyltransferase activity"/>
    <property type="evidence" value="ECO:0007669"/>
    <property type="project" value="UniProtKB-UniRule"/>
</dbReference>
<protein>
    <recommendedName>
        <fullName evidence="11">Probable nicotinate-nucleotide adenylyltransferase</fullName>
        <ecNumber evidence="11">2.7.7.18</ecNumber>
    </recommendedName>
    <alternativeName>
        <fullName evidence="11">Deamido-NAD(+) diphosphorylase</fullName>
    </alternativeName>
    <alternativeName>
        <fullName evidence="11">Deamido-NAD(+) pyrophosphorylase</fullName>
    </alternativeName>
    <alternativeName>
        <fullName evidence="11">Nicotinate mononucleotide adenylyltransferase</fullName>
        <shortName evidence="11">NaMN adenylyltransferase</shortName>
    </alternativeName>
</protein>
<evidence type="ECO:0000256" key="6">
    <source>
        <dbReference type="ARBA" id="ARBA00022695"/>
    </source>
</evidence>
<dbReference type="Gene3D" id="3.40.50.620">
    <property type="entry name" value="HUPs"/>
    <property type="match status" value="1"/>
</dbReference>
<keyword evidence="5 11" id="KW-0808">Transferase</keyword>